<evidence type="ECO:0000313" key="2">
    <source>
        <dbReference type="EMBL" id="QLH82117.1"/>
    </source>
</evidence>
<dbReference type="InterPro" id="IPR008593">
    <property type="entry name" value="Dam_MeTrfase"/>
</dbReference>
<dbReference type="GO" id="GO:0003677">
    <property type="term" value="F:DNA binding"/>
    <property type="evidence" value="ECO:0007669"/>
    <property type="project" value="InterPro"/>
</dbReference>
<dbReference type="GO" id="GO:0009007">
    <property type="term" value="F:site-specific DNA-methyltransferase (adenine-specific) activity"/>
    <property type="evidence" value="ECO:0007669"/>
    <property type="project" value="InterPro"/>
</dbReference>
<dbReference type="OrthoDB" id="206305at2157"/>
<dbReference type="Proteomes" id="UP000509346">
    <property type="component" value="Chromosome"/>
</dbReference>
<evidence type="ECO:0000256" key="1">
    <source>
        <dbReference type="SAM" id="MobiDB-lite"/>
    </source>
</evidence>
<keyword evidence="3" id="KW-1185">Reference proteome</keyword>
<organism evidence="2 3">
    <name type="scientific">Halosimplex pelagicum</name>
    <dbReference type="NCBI Taxonomy" id="869886"/>
    <lineage>
        <taxon>Archaea</taxon>
        <taxon>Methanobacteriati</taxon>
        <taxon>Methanobacteriota</taxon>
        <taxon>Stenosarchaea group</taxon>
        <taxon>Halobacteria</taxon>
        <taxon>Halobacteriales</taxon>
        <taxon>Haloarculaceae</taxon>
        <taxon>Halosimplex</taxon>
    </lineage>
</organism>
<dbReference type="GO" id="GO:0009307">
    <property type="term" value="P:DNA restriction-modification system"/>
    <property type="evidence" value="ECO:0007669"/>
    <property type="project" value="InterPro"/>
</dbReference>
<dbReference type="AlphaFoldDB" id="A0A7D5P6J9"/>
<sequence length="248" mass="27353">MSESADLTSFSQTQPQDGDEDDPESEPSPPEEGENGDDSSDEYGTPRWLIRRLQEALVGSGRTLFDLDPTSGAEPLQIAEMRYTKQDDGLQQPWALPAVNTIYLNPPYSDPEPFLRKLKQIIDPDDPDAPSLGISLTKSDTSGFTTTLPKRGSSVSSILAYRSTAVTKVPNSRTRSAFSESPTRNSWRRSLTSANSTAGLRLRRRSSSSVSMTSSVTGAVWQQSRSGNRRVRPKTNPPLTHPQLRTRR</sequence>
<proteinExistence type="predicted"/>
<feature type="compositionally biased region" description="Polar residues" evidence="1">
    <location>
        <begin position="169"/>
        <end position="195"/>
    </location>
</feature>
<dbReference type="EMBL" id="CP058909">
    <property type="protein sequence ID" value="QLH82117.1"/>
    <property type="molecule type" value="Genomic_DNA"/>
</dbReference>
<evidence type="ECO:0000313" key="3">
    <source>
        <dbReference type="Proteomes" id="UP000509346"/>
    </source>
</evidence>
<reference evidence="2 3" key="1">
    <citation type="submission" date="2020-07" db="EMBL/GenBank/DDBJ databases">
        <title>Halosimplex litoreum sp. nov. and Halosimplex rubrum sp. nov., isolated from different salt environments.</title>
        <authorList>
            <person name="Cui H."/>
        </authorList>
    </citation>
    <scope>NUCLEOTIDE SEQUENCE [LARGE SCALE GENOMIC DNA]</scope>
    <source>
        <strain evidence="2 3">R2</strain>
    </source>
</reference>
<feature type="compositionally biased region" description="Low complexity" evidence="1">
    <location>
        <begin position="207"/>
        <end position="220"/>
    </location>
</feature>
<dbReference type="KEGG" id="hpel:HZS54_11110"/>
<feature type="compositionally biased region" description="Polar residues" evidence="1">
    <location>
        <begin position="1"/>
        <end position="16"/>
    </location>
</feature>
<dbReference type="Pfam" id="PF05869">
    <property type="entry name" value="Dam"/>
    <property type="match status" value="1"/>
</dbReference>
<feature type="region of interest" description="Disordered" evidence="1">
    <location>
        <begin position="1"/>
        <end position="48"/>
    </location>
</feature>
<feature type="region of interest" description="Disordered" evidence="1">
    <location>
        <begin position="169"/>
        <end position="248"/>
    </location>
</feature>
<protein>
    <submittedName>
        <fullName evidence="2">Uncharacterized protein</fullName>
    </submittedName>
</protein>
<name>A0A7D5P6J9_9EURY</name>
<gene>
    <name evidence="2" type="ORF">HZS54_11110</name>
</gene>
<feature type="compositionally biased region" description="Acidic residues" evidence="1">
    <location>
        <begin position="17"/>
        <end position="41"/>
    </location>
</feature>
<accession>A0A7D5P6J9</accession>